<accession>A0ABU8DBR9</accession>
<dbReference type="InterPro" id="IPR014894">
    <property type="entry name" value="DcrB/EagT6"/>
</dbReference>
<dbReference type="Gene3D" id="3.40.1000.10">
    <property type="entry name" value="Mog1/PsbP, alpha/beta/alpha sandwich"/>
    <property type="match status" value="1"/>
</dbReference>
<protein>
    <submittedName>
        <fullName evidence="1">DcrB-related protein</fullName>
    </submittedName>
</protein>
<evidence type="ECO:0000313" key="2">
    <source>
        <dbReference type="Proteomes" id="UP001306592"/>
    </source>
</evidence>
<dbReference type="SUPFAM" id="SSF55724">
    <property type="entry name" value="Mog1p/PsbP-like"/>
    <property type="match status" value="1"/>
</dbReference>
<comment type="caution">
    <text evidence="1">The sequence shown here is derived from an EMBL/GenBank/DDBJ whole genome shotgun (WGS) entry which is preliminary data.</text>
</comment>
<organism evidence="1 2">
    <name type="scientific">Erwinia aphidicola</name>
    <dbReference type="NCBI Taxonomy" id="68334"/>
    <lineage>
        <taxon>Bacteria</taxon>
        <taxon>Pseudomonadati</taxon>
        <taxon>Pseudomonadota</taxon>
        <taxon>Gammaproteobacteria</taxon>
        <taxon>Enterobacterales</taxon>
        <taxon>Erwiniaceae</taxon>
        <taxon>Erwinia</taxon>
    </lineage>
</organism>
<dbReference type="InterPro" id="IPR016123">
    <property type="entry name" value="Mog1/PsbP_a/b/a-sand"/>
</dbReference>
<gene>
    <name evidence="1" type="ORF">V8N49_04785</name>
</gene>
<dbReference type="Pfam" id="PF08786">
    <property type="entry name" value="DcrB"/>
    <property type="match status" value="1"/>
</dbReference>
<dbReference type="Proteomes" id="UP001306592">
    <property type="component" value="Unassembled WGS sequence"/>
</dbReference>
<dbReference type="EMBL" id="JBANEI010000002">
    <property type="protein sequence ID" value="MEI2680969.1"/>
    <property type="molecule type" value="Genomic_DNA"/>
</dbReference>
<keyword evidence="2" id="KW-1185">Reference proteome</keyword>
<proteinExistence type="predicted"/>
<evidence type="ECO:0000313" key="1">
    <source>
        <dbReference type="EMBL" id="MEI2680969.1"/>
    </source>
</evidence>
<name>A0ABU8DBR9_ERWAP</name>
<dbReference type="RefSeq" id="WP_048914739.1">
    <property type="nucleotide sequence ID" value="NZ_JBANEI010000002.1"/>
</dbReference>
<sequence length="144" mass="15822">MSQPVEYHLSEGTLTLPEVAQDQSVTILRLPASRATLVLTRAWDVKAGDEQAFIDQQIAKVKRDMKKFSGDEPQESHFGPLPAREITMRFETQGVRVAQKLLVVMLPTHLLAVTFSCSGEFDAAALATWEGIRQGFTPLPGGEA</sequence>
<reference evidence="1 2" key="1">
    <citation type="submission" date="2024-02" db="EMBL/GenBank/DDBJ databases">
        <title>First report Erwinia aphidicola in onion in Chile.</title>
        <authorList>
            <person name="Valenzuela M."/>
            <person name="Pena M."/>
            <person name="Dutta B."/>
        </authorList>
    </citation>
    <scope>NUCLEOTIDE SEQUENCE [LARGE SCALE GENOMIC DNA]</scope>
    <source>
        <strain evidence="1 2">QCJ3A</strain>
    </source>
</reference>